<dbReference type="RefSeq" id="WP_387406073.1">
    <property type="nucleotide sequence ID" value="NZ_JBIAQY010000013.1"/>
</dbReference>
<gene>
    <name evidence="5" type="ORF">ACFYXQ_32015</name>
</gene>
<evidence type="ECO:0000256" key="3">
    <source>
        <dbReference type="ARBA" id="ARBA00023163"/>
    </source>
</evidence>
<keyword evidence="3" id="KW-0804">Transcription</keyword>
<dbReference type="Gene3D" id="1.20.120.530">
    <property type="entry name" value="GntR ligand-binding domain-like"/>
    <property type="match status" value="1"/>
</dbReference>
<accession>A0ABW6S806</accession>
<dbReference type="PANTHER" id="PTHR43537">
    <property type="entry name" value="TRANSCRIPTIONAL REGULATOR, GNTR FAMILY"/>
    <property type="match status" value="1"/>
</dbReference>
<feature type="domain" description="GntR C-terminal" evidence="4">
    <location>
        <begin position="22"/>
        <end position="142"/>
    </location>
</feature>
<evidence type="ECO:0000313" key="5">
    <source>
        <dbReference type="EMBL" id="MFF3572407.1"/>
    </source>
</evidence>
<evidence type="ECO:0000256" key="2">
    <source>
        <dbReference type="ARBA" id="ARBA00023125"/>
    </source>
</evidence>
<dbReference type="Pfam" id="PF07729">
    <property type="entry name" value="FCD"/>
    <property type="match status" value="1"/>
</dbReference>
<dbReference type="InterPro" id="IPR008920">
    <property type="entry name" value="TF_FadR/GntR_C"/>
</dbReference>
<keyword evidence="2" id="KW-0238">DNA-binding</keyword>
<dbReference type="InterPro" id="IPR011711">
    <property type="entry name" value="GntR_C"/>
</dbReference>
<keyword evidence="6" id="KW-1185">Reference proteome</keyword>
<dbReference type="SMART" id="SM00895">
    <property type="entry name" value="FCD"/>
    <property type="match status" value="1"/>
</dbReference>
<keyword evidence="1" id="KW-0805">Transcription regulation</keyword>
<dbReference type="Proteomes" id="UP001601992">
    <property type="component" value="Unassembled WGS sequence"/>
</dbReference>
<organism evidence="5 6">
    <name type="scientific">Nocardia jiangxiensis</name>
    <dbReference type="NCBI Taxonomy" id="282685"/>
    <lineage>
        <taxon>Bacteria</taxon>
        <taxon>Bacillati</taxon>
        <taxon>Actinomycetota</taxon>
        <taxon>Actinomycetes</taxon>
        <taxon>Mycobacteriales</taxon>
        <taxon>Nocardiaceae</taxon>
        <taxon>Nocardia</taxon>
    </lineage>
</organism>
<name>A0ABW6S806_9NOCA</name>
<dbReference type="PANTHER" id="PTHR43537:SF49">
    <property type="entry name" value="TRANSCRIPTIONAL REGULATORY PROTEIN"/>
    <property type="match status" value="1"/>
</dbReference>
<protein>
    <submittedName>
        <fullName evidence="5">FadR/GntR family transcriptional regulator</fullName>
    </submittedName>
</protein>
<proteinExistence type="predicted"/>
<evidence type="ECO:0000259" key="4">
    <source>
        <dbReference type="SMART" id="SM00895"/>
    </source>
</evidence>
<dbReference type="EMBL" id="JBIAQY010000013">
    <property type="protein sequence ID" value="MFF3572407.1"/>
    <property type="molecule type" value="Genomic_DNA"/>
</dbReference>
<evidence type="ECO:0000313" key="6">
    <source>
        <dbReference type="Proteomes" id="UP001601992"/>
    </source>
</evidence>
<dbReference type="SUPFAM" id="SSF48008">
    <property type="entry name" value="GntR ligand-binding domain-like"/>
    <property type="match status" value="1"/>
</dbReference>
<evidence type="ECO:0000256" key="1">
    <source>
        <dbReference type="ARBA" id="ARBA00023015"/>
    </source>
</evidence>
<reference evidence="5 6" key="1">
    <citation type="submission" date="2024-10" db="EMBL/GenBank/DDBJ databases">
        <title>The Natural Products Discovery Center: Release of the First 8490 Sequenced Strains for Exploring Actinobacteria Biosynthetic Diversity.</title>
        <authorList>
            <person name="Kalkreuter E."/>
            <person name="Kautsar S.A."/>
            <person name="Yang D."/>
            <person name="Bader C.D."/>
            <person name="Teijaro C.N."/>
            <person name="Fluegel L."/>
            <person name="Davis C.M."/>
            <person name="Simpson J.R."/>
            <person name="Lauterbach L."/>
            <person name="Steele A.D."/>
            <person name="Gui C."/>
            <person name="Meng S."/>
            <person name="Li G."/>
            <person name="Viehrig K."/>
            <person name="Ye F."/>
            <person name="Su P."/>
            <person name="Kiefer A.F."/>
            <person name="Nichols A."/>
            <person name="Cepeda A.J."/>
            <person name="Yan W."/>
            <person name="Fan B."/>
            <person name="Jiang Y."/>
            <person name="Adhikari A."/>
            <person name="Zheng C.-J."/>
            <person name="Schuster L."/>
            <person name="Cowan T.M."/>
            <person name="Smanski M.J."/>
            <person name="Chevrette M.G."/>
            <person name="De Carvalho L.P.S."/>
            <person name="Shen B."/>
        </authorList>
    </citation>
    <scope>NUCLEOTIDE SEQUENCE [LARGE SCALE GENOMIC DNA]</scope>
    <source>
        <strain evidence="5 6">NPDC002593</strain>
    </source>
</reference>
<sequence length="157" mass="17448">MSEHLETGVALLAAAEAVTVDQLMEVRHLIEVPAAGAAAFRHNDTHIEELHAALFDPSGSLGSETYAVNHEFHRVLLRAADNPLLDLVTVPVFRVLGSRFSRDTAPEDFWTCVDDDHRAILAAVEQRDSMTAMALMRRHLDHLGDVYKQMDLLKRPG</sequence>
<comment type="caution">
    <text evidence="5">The sequence shown here is derived from an EMBL/GenBank/DDBJ whole genome shotgun (WGS) entry which is preliminary data.</text>
</comment>